<sequence length="129" mass="14890">MGDRGSAAVIHHFQIKRIYDPPSKSDGLRVLADRLWPRGVSKAAAQIDLWAKELTPSNDLRKWLHEDPERYDDFVPRYQAELMDRRAQVDEFLMQYGCPVMTLLTATKEPSRGHLPVLQAYLEQRIAQS</sequence>
<dbReference type="Proteomes" id="UP000004358">
    <property type="component" value="Unassembled WGS sequence"/>
</dbReference>
<dbReference type="PANTHER" id="PTHR36849">
    <property type="entry name" value="CYTOPLASMIC PROTEIN-RELATED"/>
    <property type="match status" value="1"/>
</dbReference>
<dbReference type="PANTHER" id="PTHR36849:SF1">
    <property type="entry name" value="CYTOPLASMIC PROTEIN"/>
    <property type="match status" value="1"/>
</dbReference>
<dbReference type="AlphaFoldDB" id="A3ZYY5"/>
<proteinExistence type="predicted"/>
<protein>
    <recommendedName>
        <fullName evidence="3">Uroporphyrin-III C-methyltransferase</fullName>
    </recommendedName>
</protein>
<comment type="caution">
    <text evidence="1">The sequence shown here is derived from an EMBL/GenBank/DDBJ whole genome shotgun (WGS) entry which is preliminary data.</text>
</comment>
<dbReference type="InterPro" id="IPR052552">
    <property type="entry name" value="YeaO-like"/>
</dbReference>
<dbReference type="Pfam" id="PF22752">
    <property type="entry name" value="DUF488-N3i"/>
    <property type="match status" value="1"/>
</dbReference>
<evidence type="ECO:0000313" key="1">
    <source>
        <dbReference type="EMBL" id="EAQ78350.1"/>
    </source>
</evidence>
<dbReference type="EMBL" id="AANZ01000022">
    <property type="protein sequence ID" value="EAQ78350.1"/>
    <property type="molecule type" value="Genomic_DNA"/>
</dbReference>
<reference evidence="1 2" key="1">
    <citation type="submission" date="2006-02" db="EMBL/GenBank/DDBJ databases">
        <authorList>
            <person name="Amann R."/>
            <person name="Ferriera S."/>
            <person name="Johnson J."/>
            <person name="Kravitz S."/>
            <person name="Halpern A."/>
            <person name="Remington K."/>
            <person name="Beeson K."/>
            <person name="Tran B."/>
            <person name="Rogers Y.-H."/>
            <person name="Friedman R."/>
            <person name="Venter J.C."/>
        </authorList>
    </citation>
    <scope>NUCLEOTIDE SEQUENCE [LARGE SCALE GENOMIC DNA]</scope>
    <source>
        <strain evidence="1 2">DSM 3645</strain>
    </source>
</reference>
<organism evidence="1 2">
    <name type="scientific">Blastopirellula marina DSM 3645</name>
    <dbReference type="NCBI Taxonomy" id="314230"/>
    <lineage>
        <taxon>Bacteria</taxon>
        <taxon>Pseudomonadati</taxon>
        <taxon>Planctomycetota</taxon>
        <taxon>Planctomycetia</taxon>
        <taxon>Pirellulales</taxon>
        <taxon>Pirellulaceae</taxon>
        <taxon>Blastopirellula</taxon>
    </lineage>
</organism>
<dbReference type="eggNOG" id="COG3189">
    <property type="taxonomic scope" value="Bacteria"/>
</dbReference>
<dbReference type="HOGENOM" id="CLU_137928_0_0_0"/>
<accession>A3ZYY5</accession>
<dbReference type="STRING" id="314230.DSM3645_18476"/>
<gene>
    <name evidence="1" type="ORF">DSM3645_18476</name>
</gene>
<name>A3ZYY5_9BACT</name>
<evidence type="ECO:0000313" key="2">
    <source>
        <dbReference type="Proteomes" id="UP000004358"/>
    </source>
</evidence>
<evidence type="ECO:0008006" key="3">
    <source>
        <dbReference type="Google" id="ProtNLM"/>
    </source>
</evidence>